<dbReference type="Gene3D" id="3.90.550.10">
    <property type="entry name" value="Spore Coat Polysaccharide Biosynthesis Protein SpsA, Chain A"/>
    <property type="match status" value="1"/>
</dbReference>
<dbReference type="Pfam" id="PF13692">
    <property type="entry name" value="Glyco_trans_1_4"/>
    <property type="match status" value="2"/>
</dbReference>
<organism evidence="3 4">
    <name type="scientific">Rhodanobacter denitrificans</name>
    <dbReference type="NCBI Taxonomy" id="666685"/>
    <lineage>
        <taxon>Bacteria</taxon>
        <taxon>Pseudomonadati</taxon>
        <taxon>Pseudomonadota</taxon>
        <taxon>Gammaproteobacteria</taxon>
        <taxon>Lysobacterales</taxon>
        <taxon>Rhodanobacteraceae</taxon>
        <taxon>Rhodanobacter</taxon>
    </lineage>
</organism>
<dbReference type="CDD" id="cd04186">
    <property type="entry name" value="GT_2_like_c"/>
    <property type="match status" value="1"/>
</dbReference>
<dbReference type="PANTHER" id="PTHR43179:SF7">
    <property type="entry name" value="RHAMNOSYLTRANSFERASE WBBL"/>
    <property type="match status" value="1"/>
</dbReference>
<dbReference type="EMBL" id="QFPO01000003">
    <property type="protein sequence ID" value="PZQ18549.1"/>
    <property type="molecule type" value="Genomic_DNA"/>
</dbReference>
<keyword evidence="1" id="KW-0732">Signal</keyword>
<dbReference type="Gene3D" id="3.40.50.2000">
    <property type="entry name" value="Glycogen Phosphorylase B"/>
    <property type="match status" value="2"/>
</dbReference>
<dbReference type="CDD" id="cd03801">
    <property type="entry name" value="GT4_PimA-like"/>
    <property type="match status" value="1"/>
</dbReference>
<dbReference type="SUPFAM" id="SSF53756">
    <property type="entry name" value="UDP-Glycosyltransferase/glycogen phosphorylase"/>
    <property type="match status" value="2"/>
</dbReference>
<dbReference type="Proteomes" id="UP000249046">
    <property type="component" value="Unassembled WGS sequence"/>
</dbReference>
<evidence type="ECO:0000313" key="3">
    <source>
        <dbReference type="EMBL" id="PZQ18549.1"/>
    </source>
</evidence>
<accession>A0A2W5KR50</accession>
<name>A0A2W5KR50_9GAMM</name>
<comment type="caution">
    <text evidence="3">The sequence shown here is derived from an EMBL/GenBank/DDBJ whole genome shotgun (WGS) entry which is preliminary data.</text>
</comment>
<dbReference type="InterPro" id="IPR001173">
    <property type="entry name" value="Glyco_trans_2-like"/>
</dbReference>
<sequence>MTSIRSYRLCLFGSAAPTAAMLAGLGPTAAAPVLAGAWPVAAADREVVHLSGLPAGDDPQVLLPALAAAFPGEALVLVRTDARLPPYAIERLLRALDEPDVLVAVPLDDVDPARSPLPPGAVGDAPVERIDALCYAYGAHGWFDGPVAQAPLSAWHPSALASLDLSQRRWLESALEGGLRGVVLDHLYVATGDRLAGAPAETDPRDPEPPSPLAALRERVQAALQAGATPGLPGLDARPVLLHVLHGWGGGAERWVRDFASSYGDAHHLVLIARGSPARRRPGEWLELHDGALSGPPLRRIALPRPIADTAIADAGYRAVLEAVVADYGVDAVVVSSLIGHSLDALRTGLPTVRIVHDHYPLWPVLHRDFGDPRLAFDAAQRHADLAAAGADYEFSERDPAHWTRLRDAFVAAALAARVQLVAPSRAALDDDLRLAPELRALPATVIPHGIADWRRPVAPVAVPARPRLRLLIPGRIRRGKGGELLQAVLPALRERAELFLIGAGSDAHRLFGERGVHIVLDYRREELPDLVARVAADAALLLPTVAETFGYTLSELRSLGMPVVATRVGALAERIRDGVDGLLVDPQPAAVIAGIDAILADRGRLETVRATLAGQREPDLASMSRAYAAVLPTAPRAPLRYRAASIGAATMQVAAAARDLAAIGRRTKALDRALAAAERESARRGEWGHRLDRELGVLRGEFDERSRWALSLNEELGRIKPVYEQMLASTSWRVTAPLRAAMARLRGLRAAAQYHRLRLAGLLGRVRGSLARRGLAGTLARIGRELRAAPPPRRLKTYAEPDGRFAPFAVPASDAPTVSIVIPVYNKIAYTVACLRSLAEHAGEVAFETIVVDDGSSDDTPAKLAQVTGVRVIRNAANLGFIGSCNAGAAAARGHFVLFLNNDTVVTAGWLEALLRCFEQEPEAGLVGARLVYPDGRLQEAGGIVFDDASGWNYGRFDDPDDPRYRFRREADYCSGAAIMLPLALFERLGRFDTRYAPAYYEDTDLAFAVRAAGLRVFYEPASTVVHFEGITSGTDTASGIKRYQVVNHEKFRDKWRDALARQPAPGTPIGLAATHRAQRRVLIVDATTPAPDQDSGSLRMVNLMRVLRDLGCQVSFLPDNHAWVERYTEALQALGVEVLYHPYVSDPIAWLRARGAEFDAIVLSRHYVASHYVGLARLHAPRARLIFDTVDLHYLRERRAAELSGREDLARQAAATRTQELRLMRECDVTVVVSPAERELLGVDAPGARVEILSNVHEVYGCRRPWAERRDLVFVGGFEHPPNADAVIWFVGEVFARIRAVLPDVRFHIVGSKLTPAVEALAGDGVEVHGYLPDLAPMMDGCRVSVAPLRYGAGVKGKVNMAMSYGLPVVATPIAVEGMHVQSGEDVLVADEAAAFADAVVQVYRDEPLWNRLSANGLRNVREHFSFEAARRAVQRILS</sequence>
<dbReference type="InterPro" id="IPR029044">
    <property type="entry name" value="Nucleotide-diphossugar_trans"/>
</dbReference>
<feature type="domain" description="Glycosyltransferase 2-like" evidence="2">
    <location>
        <begin position="820"/>
        <end position="955"/>
    </location>
</feature>
<gene>
    <name evidence="3" type="ORF">DI564_04435</name>
</gene>
<protein>
    <recommendedName>
        <fullName evidence="2">Glycosyltransferase 2-like domain-containing protein</fullName>
    </recommendedName>
</protein>
<feature type="signal peptide" evidence="1">
    <location>
        <begin position="1"/>
        <end position="22"/>
    </location>
</feature>
<evidence type="ECO:0000259" key="2">
    <source>
        <dbReference type="Pfam" id="PF00535"/>
    </source>
</evidence>
<feature type="chain" id="PRO_5016049111" description="Glycosyltransferase 2-like domain-containing protein" evidence="1">
    <location>
        <begin position="23"/>
        <end position="1441"/>
    </location>
</feature>
<evidence type="ECO:0000313" key="4">
    <source>
        <dbReference type="Proteomes" id="UP000249046"/>
    </source>
</evidence>
<dbReference type="Pfam" id="PF00535">
    <property type="entry name" value="Glycos_transf_2"/>
    <property type="match status" value="1"/>
</dbReference>
<proteinExistence type="predicted"/>
<evidence type="ECO:0000256" key="1">
    <source>
        <dbReference type="SAM" id="SignalP"/>
    </source>
</evidence>
<dbReference type="PANTHER" id="PTHR43179">
    <property type="entry name" value="RHAMNOSYLTRANSFERASE WBBL"/>
    <property type="match status" value="1"/>
</dbReference>
<reference evidence="3 4" key="1">
    <citation type="submission" date="2017-08" db="EMBL/GenBank/DDBJ databases">
        <title>Infants hospitalized years apart are colonized by the same room-sourced microbial strains.</title>
        <authorList>
            <person name="Brooks B."/>
            <person name="Olm M.R."/>
            <person name="Firek B.A."/>
            <person name="Baker R."/>
            <person name="Thomas B.C."/>
            <person name="Morowitz M.J."/>
            <person name="Banfield J.F."/>
        </authorList>
    </citation>
    <scope>NUCLEOTIDE SEQUENCE [LARGE SCALE GENOMIC DNA]</scope>
    <source>
        <strain evidence="3">S2_005_003_R2_42</strain>
    </source>
</reference>
<dbReference type="SUPFAM" id="SSF53448">
    <property type="entry name" value="Nucleotide-diphospho-sugar transferases"/>
    <property type="match status" value="1"/>
</dbReference>